<dbReference type="Proteomes" id="UP000281691">
    <property type="component" value="Unassembled WGS sequence"/>
</dbReference>
<dbReference type="AlphaFoldDB" id="A0A3N4W8K3"/>
<protein>
    <submittedName>
        <fullName evidence="8">5'-nucleotidase/UDP-sugar diphosphatase</fullName>
    </submittedName>
</protein>
<keyword evidence="2" id="KW-0479">Metal-binding</keyword>
<proteinExistence type="inferred from homology"/>
<dbReference type="SUPFAM" id="SSF56300">
    <property type="entry name" value="Metallo-dependent phosphatases"/>
    <property type="match status" value="1"/>
</dbReference>
<dbReference type="PANTHER" id="PTHR11575">
    <property type="entry name" value="5'-NUCLEOTIDASE-RELATED"/>
    <property type="match status" value="1"/>
</dbReference>
<evidence type="ECO:0000259" key="6">
    <source>
        <dbReference type="Pfam" id="PF00149"/>
    </source>
</evidence>
<evidence type="ECO:0000256" key="3">
    <source>
        <dbReference type="ARBA" id="ARBA00022729"/>
    </source>
</evidence>
<dbReference type="SUPFAM" id="SSF55816">
    <property type="entry name" value="5'-nucleotidase (syn. UDP-sugar hydrolase), C-terminal domain"/>
    <property type="match status" value="1"/>
</dbReference>
<keyword evidence="5" id="KW-0378">Hydrolase</keyword>
<dbReference type="PRINTS" id="PR01607">
    <property type="entry name" value="APYRASEFAMLY"/>
</dbReference>
<sequence>MKLSKTLLSTALLSAFSASTVMAYDADKTYHFTILHVNDTHGHFWKNEQSEYGFSAQKTAIDNIRQEVEKQGGSVILLHAGDYNTGVPESDMQNAKPDIEGMNMLGFEAVALGNHEFDSPLQVLEMQEKWAKFPMLSANVINKKTNKPLVQPYVILNKNGLKVAVVGLTTEDTAKLGNPEVTDHVIFNNPIETAKTTLEQINKTEKPDVRIALTHMGYYFDGKHGSNAPGDVTMARTLNKGAFDVIIGGHTHDMVCINEQGELNLKYTPGEACKPDFQNGTWIAQAGEWGKFLGRADFEFKNGKTTLVNYQLIPINLKHKVKLDNGKTDYQLYQPEISENQPVYQHLKTYQDSGSRLLGVKVGAVKGHFEGDRKIIRFEQTNLGRLIAQSQMERVKADIAVMNSGGIRTSLEEGETTYKDLLKVQPFGNMIATVDLTGQELTDYLNVVALKEVDTGGYPQFAGVSMIVDRTSKKVSDIKIGGKPLDLAKTYKLSVPDYCAGGGDGYPVLKKHPSYVNTGFIDAEMLKKYFSEKKVINAADYDPKNDIIFK</sequence>
<dbReference type="PANTHER" id="PTHR11575:SF46">
    <property type="entry name" value="PROTEIN USHA"/>
    <property type="match status" value="1"/>
</dbReference>
<feature type="domain" description="5'-Nucleotidase C-terminal" evidence="7">
    <location>
        <begin position="369"/>
        <end position="510"/>
    </location>
</feature>
<dbReference type="Pfam" id="PF00149">
    <property type="entry name" value="Metallophos"/>
    <property type="match status" value="1"/>
</dbReference>
<dbReference type="GO" id="GO:0000166">
    <property type="term" value="F:nucleotide binding"/>
    <property type="evidence" value="ECO:0007669"/>
    <property type="project" value="UniProtKB-KW"/>
</dbReference>
<evidence type="ECO:0000256" key="2">
    <source>
        <dbReference type="ARBA" id="ARBA00022723"/>
    </source>
</evidence>
<evidence type="ECO:0000313" key="8">
    <source>
        <dbReference type="EMBL" id="RPE85877.1"/>
    </source>
</evidence>
<dbReference type="RefSeq" id="WP_124210454.1">
    <property type="nucleotide sequence ID" value="NZ_CP016615.1"/>
</dbReference>
<evidence type="ECO:0000256" key="5">
    <source>
        <dbReference type="RuleBase" id="RU362119"/>
    </source>
</evidence>
<feature type="chain" id="PRO_5017855678" evidence="5">
    <location>
        <begin position="24"/>
        <end position="550"/>
    </location>
</feature>
<dbReference type="GO" id="GO:0030288">
    <property type="term" value="C:outer membrane-bounded periplasmic space"/>
    <property type="evidence" value="ECO:0007669"/>
    <property type="project" value="TreeGrafter"/>
</dbReference>
<dbReference type="GO" id="GO:0009166">
    <property type="term" value="P:nucleotide catabolic process"/>
    <property type="evidence" value="ECO:0007669"/>
    <property type="project" value="InterPro"/>
</dbReference>
<gene>
    <name evidence="8" type="ORF">EDC46_0262</name>
</gene>
<comment type="similarity">
    <text evidence="1 5">Belongs to the 5'-nucleotidase family.</text>
</comment>
<evidence type="ECO:0000313" key="9">
    <source>
        <dbReference type="Proteomes" id="UP000281691"/>
    </source>
</evidence>
<dbReference type="InterPro" id="IPR004843">
    <property type="entry name" value="Calcineurin-like_PHP"/>
</dbReference>
<dbReference type="InterPro" id="IPR006179">
    <property type="entry name" value="5_nucleotidase/apyrase"/>
</dbReference>
<dbReference type="InterPro" id="IPR029052">
    <property type="entry name" value="Metallo-depent_PP-like"/>
</dbReference>
<dbReference type="InterPro" id="IPR036907">
    <property type="entry name" value="5'-Nucleotdase_C_sf"/>
</dbReference>
<dbReference type="InterPro" id="IPR008334">
    <property type="entry name" value="5'-Nucleotdase_C"/>
</dbReference>
<feature type="signal peptide" evidence="5">
    <location>
        <begin position="1"/>
        <end position="23"/>
    </location>
</feature>
<dbReference type="Gene3D" id="3.90.780.10">
    <property type="entry name" value="5'-Nucleotidase, C-terminal domain"/>
    <property type="match status" value="1"/>
</dbReference>
<keyword evidence="4 5" id="KW-0547">Nucleotide-binding</keyword>
<evidence type="ECO:0000259" key="7">
    <source>
        <dbReference type="Pfam" id="PF02872"/>
    </source>
</evidence>
<accession>A0A3N4W8K3</accession>
<dbReference type="Gene3D" id="3.60.21.10">
    <property type="match status" value="1"/>
</dbReference>
<dbReference type="NCBIfam" id="NF007109">
    <property type="entry name" value="PRK09558.1"/>
    <property type="match status" value="1"/>
</dbReference>
<feature type="domain" description="Calcineurin-like phosphoesterase" evidence="6">
    <location>
        <begin position="32"/>
        <end position="253"/>
    </location>
</feature>
<reference evidence="8 9" key="1">
    <citation type="submission" date="2018-11" db="EMBL/GenBank/DDBJ databases">
        <title>Genomic Encyclopedia of Type Strains, Phase IV (KMG-IV): sequencing the most valuable type-strain genomes for metagenomic binning, comparative biology and taxonomic classification.</title>
        <authorList>
            <person name="Goeker M."/>
        </authorList>
    </citation>
    <scope>NUCLEOTIDE SEQUENCE [LARGE SCALE GENOMIC DNA]</scope>
    <source>
        <strain evidence="8 9">DSM 27238</strain>
    </source>
</reference>
<name>A0A3N4W8K3_9PAST</name>
<keyword evidence="3 5" id="KW-0732">Signal</keyword>
<evidence type="ECO:0000256" key="1">
    <source>
        <dbReference type="ARBA" id="ARBA00006654"/>
    </source>
</evidence>
<dbReference type="InterPro" id="IPR006146">
    <property type="entry name" value="5'-Nucleotdase_CS"/>
</dbReference>
<dbReference type="GO" id="GO:0008768">
    <property type="term" value="F:UDP-sugar diphosphatase activity"/>
    <property type="evidence" value="ECO:0007669"/>
    <property type="project" value="TreeGrafter"/>
</dbReference>
<comment type="caution">
    <text evidence="8">The sequence shown here is derived from an EMBL/GenBank/DDBJ whole genome shotgun (WGS) entry which is preliminary data.</text>
</comment>
<keyword evidence="9" id="KW-1185">Reference proteome</keyword>
<dbReference type="GO" id="GO:0008253">
    <property type="term" value="F:5'-nucleotidase activity"/>
    <property type="evidence" value="ECO:0007669"/>
    <property type="project" value="TreeGrafter"/>
</dbReference>
<evidence type="ECO:0000256" key="4">
    <source>
        <dbReference type="ARBA" id="ARBA00022741"/>
    </source>
</evidence>
<dbReference type="PROSITE" id="PS00786">
    <property type="entry name" value="5_NUCLEOTIDASE_2"/>
    <property type="match status" value="1"/>
</dbReference>
<dbReference type="EMBL" id="RKQP01000001">
    <property type="protein sequence ID" value="RPE85877.1"/>
    <property type="molecule type" value="Genomic_DNA"/>
</dbReference>
<organism evidence="8 9">
    <name type="scientific">Vespertiliibacter pulmonis</name>
    <dbReference type="NCBI Taxonomy" id="1443036"/>
    <lineage>
        <taxon>Bacteria</taxon>
        <taxon>Pseudomonadati</taxon>
        <taxon>Pseudomonadota</taxon>
        <taxon>Gammaproteobacteria</taxon>
        <taxon>Pasteurellales</taxon>
        <taxon>Pasteurellaceae</taxon>
        <taxon>Vespertiliibacter</taxon>
    </lineage>
</organism>
<dbReference type="OrthoDB" id="9803927at2"/>
<dbReference type="GO" id="GO:0046872">
    <property type="term" value="F:metal ion binding"/>
    <property type="evidence" value="ECO:0007669"/>
    <property type="project" value="UniProtKB-KW"/>
</dbReference>
<dbReference type="Pfam" id="PF02872">
    <property type="entry name" value="5_nucleotid_C"/>
    <property type="match status" value="1"/>
</dbReference>